<evidence type="ECO:0000313" key="2">
    <source>
        <dbReference type="Proteomes" id="UP000216446"/>
    </source>
</evidence>
<keyword evidence="2" id="KW-1185">Reference proteome</keyword>
<dbReference type="CDD" id="cd24058">
    <property type="entry name" value="ASKHA_NBD_ROK_PPGK"/>
    <property type="match status" value="1"/>
</dbReference>
<dbReference type="OrthoDB" id="9810372at2"/>
<gene>
    <name evidence="1" type="ORF">BSZ36_04695</name>
</gene>
<accession>A0A259TXB3</accession>
<organism evidence="1 2">
    <name type="scientific">Rubricoccus marinus</name>
    <dbReference type="NCBI Taxonomy" id="716817"/>
    <lineage>
        <taxon>Bacteria</taxon>
        <taxon>Pseudomonadati</taxon>
        <taxon>Rhodothermota</taxon>
        <taxon>Rhodothermia</taxon>
        <taxon>Rhodothermales</taxon>
        <taxon>Rubricoccaceae</taxon>
        <taxon>Rubricoccus</taxon>
    </lineage>
</organism>
<proteinExistence type="predicted"/>
<dbReference type="InterPro" id="IPR043129">
    <property type="entry name" value="ATPase_NBD"/>
</dbReference>
<dbReference type="AlphaFoldDB" id="A0A259TXB3"/>
<comment type="caution">
    <text evidence="1">The sequence shown here is derived from an EMBL/GenBank/DDBJ whole genome shotgun (WGS) entry which is preliminary data.</text>
</comment>
<keyword evidence="1" id="KW-0808">Transferase</keyword>
<dbReference type="SUPFAM" id="SSF53067">
    <property type="entry name" value="Actin-like ATPase domain"/>
    <property type="match status" value="1"/>
</dbReference>
<protein>
    <submittedName>
        <fullName evidence="1">Polyphosphate glucokinase</fullName>
    </submittedName>
</protein>
<dbReference type="PANTHER" id="PTHR18964:SF146">
    <property type="entry name" value="POLYPHOSPHATE GLUCOKINASE"/>
    <property type="match status" value="1"/>
</dbReference>
<dbReference type="GO" id="GO:0016301">
    <property type="term" value="F:kinase activity"/>
    <property type="evidence" value="ECO:0007669"/>
    <property type="project" value="UniProtKB-KW"/>
</dbReference>
<dbReference type="Proteomes" id="UP000216446">
    <property type="component" value="Unassembled WGS sequence"/>
</dbReference>
<dbReference type="RefSeq" id="WP_094546486.1">
    <property type="nucleotide sequence ID" value="NZ_MQWB01000001.1"/>
</dbReference>
<evidence type="ECO:0000313" key="1">
    <source>
        <dbReference type="EMBL" id="OZC02336.1"/>
    </source>
</evidence>
<keyword evidence="1" id="KW-0418">Kinase</keyword>
<sequence>MPVTPSKNRIFGIDIGGSGIKGAPVDVKKGVLLAERHRIPTPQPATPEAVAQTVAEVMAAHEWSGPLGCTIPARVRNGVTETAMNIDKAWIGCKAEKLLSKVTGHPVTILNDADAAGIAEMRCGAGRKQKGKVLMLTFGTGIGSALFMDGVLIPNVELGSARWQKKSILEDFASDRARSKNHLTWERWGKKRVQPVLEHLEFLFSPDLIIIGGGVSKPEKWSLFADLLKTKARLRPAALGNEAGIVGAAMAARDRVS</sequence>
<name>A0A259TXB3_9BACT</name>
<dbReference type="EMBL" id="MQWB01000001">
    <property type="protein sequence ID" value="OZC02336.1"/>
    <property type="molecule type" value="Genomic_DNA"/>
</dbReference>
<dbReference type="NCBIfam" id="NF045942">
    <property type="entry name" value="PolPhglucPhase"/>
    <property type="match status" value="1"/>
</dbReference>
<dbReference type="Gene3D" id="3.30.420.40">
    <property type="match status" value="2"/>
</dbReference>
<dbReference type="Pfam" id="PF00480">
    <property type="entry name" value="ROK"/>
    <property type="match status" value="1"/>
</dbReference>
<dbReference type="InterPro" id="IPR000600">
    <property type="entry name" value="ROK"/>
</dbReference>
<dbReference type="InParanoid" id="A0A259TXB3"/>
<dbReference type="PANTHER" id="PTHR18964">
    <property type="entry name" value="ROK (REPRESSOR, ORF, KINASE) FAMILY"/>
    <property type="match status" value="1"/>
</dbReference>
<reference evidence="1 2" key="1">
    <citation type="submission" date="2016-11" db="EMBL/GenBank/DDBJ databases">
        <title>Study of marine rhodopsin-containing bacteria.</title>
        <authorList>
            <person name="Yoshizawa S."/>
            <person name="Kumagai Y."/>
            <person name="Kogure K."/>
        </authorList>
    </citation>
    <scope>NUCLEOTIDE SEQUENCE [LARGE SCALE GENOMIC DNA]</scope>
    <source>
        <strain evidence="1 2">SG-29</strain>
    </source>
</reference>